<dbReference type="AlphaFoldDB" id="A0A370U4Y2"/>
<comment type="caution">
    <text evidence="1">The sequence shown here is derived from an EMBL/GenBank/DDBJ whole genome shotgun (WGS) entry which is preliminary data.</text>
</comment>
<accession>A0A370U4Y2</accession>
<dbReference type="RefSeq" id="WP_115469414.1">
    <property type="nucleotide sequence ID" value="NZ_QKRA01000013.1"/>
</dbReference>
<name>A0A370U4Y2_9GAMM</name>
<proteinExistence type="predicted"/>
<gene>
    <name evidence="1" type="ORF">DN730_17415</name>
</gene>
<dbReference type="EMBL" id="QKRA01000013">
    <property type="protein sequence ID" value="RDL42840.1"/>
    <property type="molecule type" value="Genomic_DNA"/>
</dbReference>
<evidence type="ECO:0000313" key="2">
    <source>
        <dbReference type="Proteomes" id="UP000254326"/>
    </source>
</evidence>
<protein>
    <submittedName>
        <fullName evidence="1">Uncharacterized protein</fullName>
    </submittedName>
</protein>
<dbReference type="Proteomes" id="UP000254326">
    <property type="component" value="Unassembled WGS sequence"/>
</dbReference>
<evidence type="ECO:0000313" key="1">
    <source>
        <dbReference type="EMBL" id="RDL42840.1"/>
    </source>
</evidence>
<keyword evidence="2" id="KW-1185">Reference proteome</keyword>
<organism evidence="1 2">
    <name type="scientific">Marinomonas piezotolerans</name>
    <dbReference type="NCBI Taxonomy" id="2213058"/>
    <lineage>
        <taxon>Bacteria</taxon>
        <taxon>Pseudomonadati</taxon>
        <taxon>Pseudomonadota</taxon>
        <taxon>Gammaproteobacteria</taxon>
        <taxon>Oceanospirillales</taxon>
        <taxon>Oceanospirillaceae</taxon>
        <taxon>Marinomonas</taxon>
    </lineage>
</organism>
<sequence length="177" mass="21057">MKHFLLVFMLCYNYACFADQVIGIDGFYWTIPSYKYEWEVNEPTKTNTYIRYDNNFNHIDIAISEFESSFSKKKENIMNVVLTSMKKSSPNEYYFIIEDFDEISIFSGFEANKFSVYGYQSLEKGDRKLKSKLDVYYYFEGMKNNNVMIAFLSTYDIEEGDRVNLDFIDKVNRAELF</sequence>
<reference evidence="1 2" key="1">
    <citation type="submission" date="2018-06" db="EMBL/GenBank/DDBJ databases">
        <title>Marinomonas sp. YLB-05 draft genome sequence.</title>
        <authorList>
            <person name="Yu L."/>
            <person name="Tang X."/>
        </authorList>
    </citation>
    <scope>NUCLEOTIDE SEQUENCE [LARGE SCALE GENOMIC DNA]</scope>
    <source>
        <strain evidence="1 2">YLB-05</strain>
    </source>
</reference>